<dbReference type="STRING" id="35622.SAMN04489764_3649"/>
<dbReference type="AlphaFoldDB" id="A0A1H1GK53"/>
<dbReference type="GO" id="GO:0008726">
    <property type="term" value="F:alkanesulfonate monooxygenase activity"/>
    <property type="evidence" value="ECO:0007669"/>
    <property type="project" value="TreeGrafter"/>
</dbReference>
<feature type="domain" description="Luciferase-like" evidence="5">
    <location>
        <begin position="8"/>
        <end position="225"/>
    </location>
</feature>
<keyword evidence="1" id="KW-0285">Flavoprotein</keyword>
<evidence type="ECO:0000313" key="7">
    <source>
        <dbReference type="Proteomes" id="UP000217103"/>
    </source>
</evidence>
<evidence type="ECO:0000256" key="3">
    <source>
        <dbReference type="ARBA" id="ARBA00023002"/>
    </source>
</evidence>
<organism evidence="6 7">
    <name type="scientific">Thermostaphylospora chromogena</name>
    <dbReference type="NCBI Taxonomy" id="35622"/>
    <lineage>
        <taxon>Bacteria</taxon>
        <taxon>Bacillati</taxon>
        <taxon>Actinomycetota</taxon>
        <taxon>Actinomycetes</taxon>
        <taxon>Streptosporangiales</taxon>
        <taxon>Thermomonosporaceae</taxon>
        <taxon>Thermostaphylospora</taxon>
    </lineage>
</organism>
<keyword evidence="4" id="KW-0503">Monooxygenase</keyword>
<dbReference type="InterPro" id="IPR050172">
    <property type="entry name" value="SsuD_RutA_monooxygenase"/>
</dbReference>
<keyword evidence="3" id="KW-0560">Oxidoreductase</keyword>
<proteinExistence type="predicted"/>
<dbReference type="NCBIfam" id="TIGR03619">
    <property type="entry name" value="F420_Rv2161c"/>
    <property type="match status" value="1"/>
</dbReference>
<dbReference type="EMBL" id="FNKK01000002">
    <property type="protein sequence ID" value="SDR13622.1"/>
    <property type="molecule type" value="Genomic_DNA"/>
</dbReference>
<evidence type="ECO:0000313" key="6">
    <source>
        <dbReference type="EMBL" id="SDR13622.1"/>
    </source>
</evidence>
<keyword evidence="7" id="KW-1185">Reference proteome</keyword>
<dbReference type="InterPro" id="IPR036661">
    <property type="entry name" value="Luciferase-like_sf"/>
</dbReference>
<dbReference type="PANTHER" id="PTHR42847:SF4">
    <property type="entry name" value="ALKANESULFONATE MONOOXYGENASE-RELATED"/>
    <property type="match status" value="1"/>
</dbReference>
<reference evidence="6 7" key="1">
    <citation type="submission" date="2016-10" db="EMBL/GenBank/DDBJ databases">
        <authorList>
            <person name="de Groot N.N."/>
        </authorList>
    </citation>
    <scope>NUCLEOTIDE SEQUENCE [LARGE SCALE GENOMIC DNA]</scope>
    <source>
        <strain evidence="6 7">DSM 43794</strain>
    </source>
</reference>
<protein>
    <submittedName>
        <fullName evidence="6">Probable F420-dependent oxidoreductase, Rv2161c family</fullName>
    </submittedName>
</protein>
<evidence type="ECO:0000259" key="5">
    <source>
        <dbReference type="Pfam" id="PF00296"/>
    </source>
</evidence>
<evidence type="ECO:0000256" key="4">
    <source>
        <dbReference type="ARBA" id="ARBA00023033"/>
    </source>
</evidence>
<evidence type="ECO:0000256" key="1">
    <source>
        <dbReference type="ARBA" id="ARBA00022630"/>
    </source>
</evidence>
<gene>
    <name evidence="6" type="ORF">SAMN04489764_3649</name>
</gene>
<dbReference type="InterPro" id="IPR019921">
    <property type="entry name" value="Lucif-like_OxRdtase_Rv2161c"/>
</dbReference>
<dbReference type="PANTHER" id="PTHR42847">
    <property type="entry name" value="ALKANESULFONATE MONOOXYGENASE"/>
    <property type="match status" value="1"/>
</dbReference>
<dbReference type="Pfam" id="PF00296">
    <property type="entry name" value="Bac_luciferase"/>
    <property type="match status" value="1"/>
</dbReference>
<evidence type="ECO:0000256" key="2">
    <source>
        <dbReference type="ARBA" id="ARBA00022643"/>
    </source>
</evidence>
<dbReference type="Gene3D" id="3.20.20.30">
    <property type="entry name" value="Luciferase-like domain"/>
    <property type="match status" value="1"/>
</dbReference>
<dbReference type="SUPFAM" id="SSF51679">
    <property type="entry name" value="Bacterial luciferase-like"/>
    <property type="match status" value="1"/>
</dbReference>
<keyword evidence="2" id="KW-0288">FMN</keyword>
<accession>A0A1H1GK53</accession>
<name>A0A1H1GK53_9ACTN</name>
<dbReference type="GO" id="GO:0046306">
    <property type="term" value="P:alkanesulfonate catabolic process"/>
    <property type="evidence" value="ECO:0007669"/>
    <property type="project" value="TreeGrafter"/>
</dbReference>
<dbReference type="Proteomes" id="UP000217103">
    <property type="component" value="Unassembled WGS sequence"/>
</dbReference>
<dbReference type="InterPro" id="IPR011251">
    <property type="entry name" value="Luciferase-like_dom"/>
</dbReference>
<sequence>MPVSGPWATPANMVRIATRAEELGYDSLWTFQRLLYPVGHAMGPAYRSVQDPLVTLAYLAGFTERVRLGVAVLNMPFASPVLTAKQLATLQAVSGGRLIAGLGLGWLPEEFTASGVPYDRRGARGEEFVRVLRALWTEGVVEHEGEFYRVPAAHHEPTPDPVPPILLGGTADAALRRAGRIADGWVSSSREDLSAIDQRIYIVKEAARQAGRDPDALHFVCRGVTRVQPAGRPGRRPLTGSYEEIRRDVAELADKGVTEVFHDFNFDPEMTAPGADPKEVMRRAEEALEALAP</sequence>